<keyword evidence="2" id="KW-1185">Reference proteome</keyword>
<evidence type="ECO:0000313" key="3">
    <source>
        <dbReference type="WBParaSite" id="nRc.2.0.1.t03844-RA"/>
    </source>
</evidence>
<dbReference type="WBParaSite" id="nRc.2.0.1.t03844-RA">
    <property type="protein sequence ID" value="nRc.2.0.1.t03844-RA"/>
    <property type="gene ID" value="nRc.2.0.1.g03844"/>
</dbReference>
<feature type="compositionally biased region" description="Polar residues" evidence="1">
    <location>
        <begin position="73"/>
        <end position="92"/>
    </location>
</feature>
<protein>
    <submittedName>
        <fullName evidence="3">Uncharacterized protein</fullName>
    </submittedName>
</protein>
<evidence type="ECO:0000256" key="1">
    <source>
        <dbReference type="SAM" id="MobiDB-lite"/>
    </source>
</evidence>
<reference evidence="3" key="1">
    <citation type="submission" date="2022-11" db="UniProtKB">
        <authorList>
            <consortium name="WormBaseParasite"/>
        </authorList>
    </citation>
    <scope>IDENTIFICATION</scope>
</reference>
<proteinExistence type="predicted"/>
<accession>A0A915HQ48</accession>
<sequence>MNFDDYYEDTPAIIMRTRRRENGELVLEGRQDREKESEKERQKKMTKDKPIAVNQVVATEEKCPEIAFVGNAPNGSTKKYNQTKARPQNQLQKAVEEQRSDGNGEKMQPGLSTRDVKQTNEEQAKESFLAILSKEWLQLVQKVDKLQVTQNEALKELTTVVIG</sequence>
<feature type="compositionally biased region" description="Basic and acidic residues" evidence="1">
    <location>
        <begin position="94"/>
        <end position="104"/>
    </location>
</feature>
<name>A0A915HQ48_ROMCU</name>
<dbReference type="AlphaFoldDB" id="A0A915HQ48"/>
<dbReference type="Proteomes" id="UP000887565">
    <property type="component" value="Unplaced"/>
</dbReference>
<organism evidence="2 3">
    <name type="scientific">Romanomermis culicivorax</name>
    <name type="common">Nematode worm</name>
    <dbReference type="NCBI Taxonomy" id="13658"/>
    <lineage>
        <taxon>Eukaryota</taxon>
        <taxon>Metazoa</taxon>
        <taxon>Ecdysozoa</taxon>
        <taxon>Nematoda</taxon>
        <taxon>Enoplea</taxon>
        <taxon>Dorylaimia</taxon>
        <taxon>Mermithida</taxon>
        <taxon>Mermithoidea</taxon>
        <taxon>Mermithidae</taxon>
        <taxon>Romanomermis</taxon>
    </lineage>
</organism>
<feature type="compositionally biased region" description="Basic and acidic residues" evidence="1">
    <location>
        <begin position="20"/>
        <end position="50"/>
    </location>
</feature>
<feature type="region of interest" description="Disordered" evidence="1">
    <location>
        <begin position="70"/>
        <end position="120"/>
    </location>
</feature>
<evidence type="ECO:0000313" key="2">
    <source>
        <dbReference type="Proteomes" id="UP000887565"/>
    </source>
</evidence>
<feature type="region of interest" description="Disordered" evidence="1">
    <location>
        <begin position="19"/>
        <end position="51"/>
    </location>
</feature>